<dbReference type="InterPro" id="IPR036866">
    <property type="entry name" value="RibonucZ/Hydroxyglut_hydro"/>
</dbReference>
<dbReference type="RefSeq" id="WP_035353667.1">
    <property type="nucleotide sequence ID" value="NZ_JRUN01000010.1"/>
</dbReference>
<evidence type="ECO:0000313" key="1">
    <source>
        <dbReference type="EMBL" id="KHD86096.1"/>
    </source>
</evidence>
<dbReference type="Gene3D" id="3.60.15.10">
    <property type="entry name" value="Ribonuclease Z/Hydroxyacylglutathione hydrolase-like"/>
    <property type="match status" value="1"/>
</dbReference>
<accession>A0A0A6VEU0</accession>
<sequence length="212" mass="24006">MKIKWFGQSAFLLKSDAGTRIHIDPYDRLLRYKMPKPIEVDMVAVTHNHGDHNKIHVASGNYLLANEPKEYNHEDVSVKGIKTYHDKANGKKRGDNIIFRFDVDGLKVCHCGDLGHILTEEQVKDIGKVDTSRRKNDINAVEATQIMHQLEATVTIPMHYSTKALGILGKILFDKVDKFIQATGQRITEVAMLDVNSESLQQYSGVITMKYL</sequence>
<dbReference type="STRING" id="363870.NG54_04895"/>
<dbReference type="AlphaFoldDB" id="A0A0A6VEU0"/>
<dbReference type="OrthoDB" id="9789133at2"/>
<dbReference type="PANTHER" id="PTHR42967:SF1">
    <property type="entry name" value="MBL FOLD METALLO-HYDROLASE"/>
    <property type="match status" value="1"/>
</dbReference>
<reference evidence="1 2" key="1">
    <citation type="submission" date="2014-10" db="EMBL/GenBank/DDBJ databases">
        <title>Draft genome of phytase producing Bacillus ginsengihumi strain M2.11.</title>
        <authorList>
            <person name="Toymentseva A."/>
            <person name="Boulygina E.A."/>
            <person name="Kazakov S.V."/>
            <person name="Kayumov I."/>
            <person name="Suleimanova A.D."/>
            <person name="Mardanova A.M."/>
            <person name="Maria S.N."/>
            <person name="Sergey M.Y."/>
            <person name="Sharipova M.R."/>
        </authorList>
    </citation>
    <scope>NUCLEOTIDE SEQUENCE [LARGE SCALE GENOMIC DNA]</scope>
    <source>
        <strain evidence="1 2">M2.11</strain>
    </source>
</reference>
<dbReference type="EMBL" id="JRUN01000010">
    <property type="protein sequence ID" value="KHD86096.1"/>
    <property type="molecule type" value="Genomic_DNA"/>
</dbReference>
<dbReference type="Proteomes" id="UP000030588">
    <property type="component" value="Unassembled WGS sequence"/>
</dbReference>
<gene>
    <name evidence="1" type="ORF">NG54_04895</name>
</gene>
<protein>
    <submittedName>
        <fullName evidence="1">Beta-lactamase</fullName>
    </submittedName>
</protein>
<dbReference type="PANTHER" id="PTHR42967">
    <property type="entry name" value="METAL DEPENDENT HYDROLASE"/>
    <property type="match status" value="1"/>
</dbReference>
<name>A0A0A6VEU0_9BACI</name>
<proteinExistence type="predicted"/>
<organism evidence="1 2">
    <name type="scientific">Heyndrickxia ginsengihumi</name>
    <dbReference type="NCBI Taxonomy" id="363870"/>
    <lineage>
        <taxon>Bacteria</taxon>
        <taxon>Bacillati</taxon>
        <taxon>Bacillota</taxon>
        <taxon>Bacilli</taxon>
        <taxon>Bacillales</taxon>
        <taxon>Bacillaceae</taxon>
        <taxon>Heyndrickxia</taxon>
    </lineage>
</organism>
<dbReference type="Pfam" id="PF13483">
    <property type="entry name" value="Lactamase_B_3"/>
    <property type="match status" value="1"/>
</dbReference>
<evidence type="ECO:0000313" key="2">
    <source>
        <dbReference type="Proteomes" id="UP000030588"/>
    </source>
</evidence>
<dbReference type="SUPFAM" id="SSF56281">
    <property type="entry name" value="Metallo-hydrolase/oxidoreductase"/>
    <property type="match status" value="1"/>
</dbReference>
<comment type="caution">
    <text evidence="1">The sequence shown here is derived from an EMBL/GenBank/DDBJ whole genome shotgun (WGS) entry which is preliminary data.</text>
</comment>